<feature type="region of interest" description="Disordered" evidence="1">
    <location>
        <begin position="1"/>
        <end position="88"/>
    </location>
</feature>
<feature type="region of interest" description="Disordered" evidence="1">
    <location>
        <begin position="109"/>
        <end position="137"/>
    </location>
</feature>
<dbReference type="AlphaFoldDB" id="A0A803Q2A6"/>
<reference evidence="2" key="2">
    <citation type="submission" date="2021-03" db="UniProtKB">
        <authorList>
            <consortium name="EnsemblPlants"/>
        </authorList>
    </citation>
    <scope>IDENTIFICATION</scope>
</reference>
<organism evidence="2 3">
    <name type="scientific">Cannabis sativa</name>
    <name type="common">Hemp</name>
    <name type="synonym">Marijuana</name>
    <dbReference type="NCBI Taxonomy" id="3483"/>
    <lineage>
        <taxon>Eukaryota</taxon>
        <taxon>Viridiplantae</taxon>
        <taxon>Streptophyta</taxon>
        <taxon>Embryophyta</taxon>
        <taxon>Tracheophyta</taxon>
        <taxon>Spermatophyta</taxon>
        <taxon>Magnoliopsida</taxon>
        <taxon>eudicotyledons</taxon>
        <taxon>Gunneridae</taxon>
        <taxon>Pentapetalae</taxon>
        <taxon>rosids</taxon>
        <taxon>fabids</taxon>
        <taxon>Rosales</taxon>
        <taxon>Cannabaceae</taxon>
        <taxon>Cannabis</taxon>
    </lineage>
</organism>
<sequence>MVLSTRKTSFEEDVKVPRGEVNQPHSEGTIVPPQPHGEGTSQRREKRPMPPIPEDEGQVQDCESSSSPSRERPPVRGQHIVDHNKRRHQGAHLLKQITLCQNQTTLTPYFEPYSEQPPLSPHHPQQQTTVSFAEVSG</sequence>
<evidence type="ECO:0000313" key="3">
    <source>
        <dbReference type="Proteomes" id="UP000596661"/>
    </source>
</evidence>
<dbReference type="EnsemblPlants" id="evm.model.07.1347">
    <property type="protein sequence ID" value="cds.evm.model.07.1347"/>
    <property type="gene ID" value="evm.TU.07.1347"/>
</dbReference>
<dbReference type="EMBL" id="UZAU01000661">
    <property type="status" value="NOT_ANNOTATED_CDS"/>
    <property type="molecule type" value="Genomic_DNA"/>
</dbReference>
<dbReference type="Proteomes" id="UP000596661">
    <property type="component" value="Chromosome 7"/>
</dbReference>
<dbReference type="Gramene" id="evm.model.07.1347">
    <property type="protein sequence ID" value="cds.evm.model.07.1347"/>
    <property type="gene ID" value="evm.TU.07.1347"/>
</dbReference>
<protein>
    <submittedName>
        <fullName evidence="2">Uncharacterized protein</fullName>
    </submittedName>
</protein>
<keyword evidence="3" id="KW-1185">Reference proteome</keyword>
<accession>A0A803Q2A6</accession>
<name>A0A803Q2A6_CANSA</name>
<evidence type="ECO:0000256" key="1">
    <source>
        <dbReference type="SAM" id="MobiDB-lite"/>
    </source>
</evidence>
<evidence type="ECO:0000313" key="2">
    <source>
        <dbReference type="EnsemblPlants" id="cds.evm.model.07.1347"/>
    </source>
</evidence>
<feature type="compositionally biased region" description="Basic and acidic residues" evidence="1">
    <location>
        <begin position="8"/>
        <end position="18"/>
    </location>
</feature>
<reference evidence="2" key="1">
    <citation type="submission" date="2018-11" db="EMBL/GenBank/DDBJ databases">
        <authorList>
            <person name="Grassa J C."/>
        </authorList>
    </citation>
    <scope>NUCLEOTIDE SEQUENCE [LARGE SCALE GENOMIC DNA]</scope>
</reference>
<feature type="compositionally biased region" description="Basic and acidic residues" evidence="1">
    <location>
        <begin position="69"/>
        <end position="83"/>
    </location>
</feature>
<proteinExistence type="predicted"/>